<keyword evidence="5" id="KW-1185">Reference proteome</keyword>
<dbReference type="Proteomes" id="UP001642409">
    <property type="component" value="Unassembled WGS sequence"/>
</dbReference>
<reference evidence="4 5" key="1">
    <citation type="submission" date="2024-07" db="EMBL/GenBank/DDBJ databases">
        <authorList>
            <person name="Akdeniz Z."/>
        </authorList>
    </citation>
    <scope>NUCLEOTIDE SEQUENCE [LARGE SCALE GENOMIC DNA]</scope>
</reference>
<dbReference type="SUPFAM" id="SSF54001">
    <property type="entry name" value="Cysteine proteinases"/>
    <property type="match status" value="1"/>
</dbReference>
<evidence type="ECO:0000259" key="3">
    <source>
        <dbReference type="SMART" id="SM00645"/>
    </source>
</evidence>
<dbReference type="SMART" id="SM00645">
    <property type="entry name" value="Pept_C1"/>
    <property type="match status" value="1"/>
</dbReference>
<protein>
    <submittedName>
        <fullName evidence="4">Cathepsin_B</fullName>
    </submittedName>
</protein>
<dbReference type="Pfam" id="PF00112">
    <property type="entry name" value="Peptidase_C1"/>
    <property type="match status" value="1"/>
</dbReference>
<dbReference type="InterPro" id="IPR038765">
    <property type="entry name" value="Papain-like_cys_pep_sf"/>
</dbReference>
<accession>A0ABP1H7F0</accession>
<feature type="domain" description="Peptidase C1A papain C-terminal" evidence="3">
    <location>
        <begin position="71"/>
        <end position="298"/>
    </location>
</feature>
<comment type="similarity">
    <text evidence="1">Belongs to the peptidase C1 family.</text>
</comment>
<organism evidence="4 5">
    <name type="scientific">Hexamita inflata</name>
    <dbReference type="NCBI Taxonomy" id="28002"/>
    <lineage>
        <taxon>Eukaryota</taxon>
        <taxon>Metamonada</taxon>
        <taxon>Diplomonadida</taxon>
        <taxon>Hexamitidae</taxon>
        <taxon>Hexamitinae</taxon>
        <taxon>Hexamita</taxon>
    </lineage>
</organism>
<dbReference type="Gene3D" id="3.90.70.10">
    <property type="entry name" value="Cysteine proteinases"/>
    <property type="match status" value="1"/>
</dbReference>
<feature type="region of interest" description="Disordered" evidence="2">
    <location>
        <begin position="48"/>
        <end position="78"/>
    </location>
</feature>
<comment type="caution">
    <text evidence="4">The sequence shown here is derived from an EMBL/GenBank/DDBJ whole genome shotgun (WGS) entry which is preliminary data.</text>
</comment>
<dbReference type="PANTHER" id="PTHR12411">
    <property type="entry name" value="CYSTEINE PROTEASE FAMILY C1-RELATED"/>
    <property type="match status" value="1"/>
</dbReference>
<dbReference type="EMBL" id="CAXDID020000019">
    <property type="protein sequence ID" value="CAL5985598.1"/>
    <property type="molecule type" value="Genomic_DNA"/>
</dbReference>
<sequence>MLPIISSIQVSLKEHLEVLRNIPGLTWTPGIPQYLLEKSDSELNAIFAPKQSNIPKRTPQKSKQHRSTIDPPDFMDWSKTRPECINNIRDMKNCGTSHTFSTISVLSDQRCIQHNDTTHVQYSEQFVINCNENGAGCEYTIDRRIPDFLKDQGTVPDSCVGYQSGENGSAFKCLSTCDDGTPLPILTKIRGYDEISGQWSDDRPVYEIQIALMKGPITALFEIYEDFMFYNGGIYEHQYGKFLGFHRGEIVGYDEEGGVEYWKIKFSFGTGFGENGFVRIAKGQNECSIENNALVYQI</sequence>
<gene>
    <name evidence="4" type="ORF">HINF_LOCUS9004</name>
</gene>
<proteinExistence type="inferred from homology"/>
<dbReference type="InterPro" id="IPR013128">
    <property type="entry name" value="Peptidase_C1A"/>
</dbReference>
<evidence type="ECO:0000256" key="2">
    <source>
        <dbReference type="SAM" id="MobiDB-lite"/>
    </source>
</evidence>
<evidence type="ECO:0000313" key="4">
    <source>
        <dbReference type="EMBL" id="CAL5985598.1"/>
    </source>
</evidence>
<name>A0ABP1H7F0_9EUKA</name>
<evidence type="ECO:0000256" key="1">
    <source>
        <dbReference type="ARBA" id="ARBA00008455"/>
    </source>
</evidence>
<evidence type="ECO:0000313" key="5">
    <source>
        <dbReference type="Proteomes" id="UP001642409"/>
    </source>
</evidence>
<dbReference type="InterPro" id="IPR000668">
    <property type="entry name" value="Peptidase_C1A_C"/>
</dbReference>